<feature type="compositionally biased region" description="Basic and acidic residues" evidence="1">
    <location>
        <begin position="211"/>
        <end position="222"/>
    </location>
</feature>
<dbReference type="STRING" id="1150600.ADIARSV_0932"/>
<accession>R9GWG2</accession>
<evidence type="ECO:0008006" key="4">
    <source>
        <dbReference type="Google" id="ProtNLM"/>
    </source>
</evidence>
<proteinExistence type="predicted"/>
<name>R9GWG2_9SPHI</name>
<reference evidence="2 3" key="1">
    <citation type="journal article" date="2013" name="Genome Announc.">
        <title>Draft Genome Sequence of Arcticibacter svalbardensis Strain MN12-7T, a Member of the Family Sphingobacteriaceae Isolated from an Arctic Soil Sample.</title>
        <authorList>
            <person name="Shivaji S."/>
            <person name="Ara S."/>
            <person name="Prasad S."/>
            <person name="Manasa B.P."/>
            <person name="Begum Z."/>
            <person name="Singh A."/>
            <person name="Kumar Pinnaka A."/>
        </authorList>
    </citation>
    <scope>NUCLEOTIDE SEQUENCE [LARGE SCALE GENOMIC DNA]</scope>
    <source>
        <strain evidence="2 3">MN12-7</strain>
    </source>
</reference>
<feature type="region of interest" description="Disordered" evidence="1">
    <location>
        <begin position="197"/>
        <end position="229"/>
    </location>
</feature>
<dbReference type="AlphaFoldDB" id="R9GWG2"/>
<evidence type="ECO:0000256" key="1">
    <source>
        <dbReference type="SAM" id="MobiDB-lite"/>
    </source>
</evidence>
<keyword evidence="3" id="KW-1185">Reference proteome</keyword>
<evidence type="ECO:0000313" key="3">
    <source>
        <dbReference type="Proteomes" id="UP000014174"/>
    </source>
</evidence>
<protein>
    <recommendedName>
        <fullName evidence="4">YHYH domain-containing protein</fullName>
    </recommendedName>
</protein>
<dbReference type="Proteomes" id="UP000014174">
    <property type="component" value="Unassembled WGS sequence"/>
</dbReference>
<dbReference type="PATRIC" id="fig|1150600.3.peg.915"/>
<comment type="caution">
    <text evidence="2">The sequence shown here is derived from an EMBL/GenBank/DDBJ whole genome shotgun (WGS) entry which is preliminary data.</text>
</comment>
<sequence length="285" mass="30942">MKRFSYSSTIIIFSILLLVLLISFSNSSNRNAAVEGTEIIVQVNPDYFIQEGLLEPIIKVDHKLSDGSTAECYKIVTKSIPSEHAMGPWCPTNINDSADKGGIWMESGKVYDVDGAFVANLAKFYNDSKWKLYNADGSINVTDTKEACEAAARPDVDPAYQNFCVQCLPSYSDELKQIFYIPVRPIVANKTIANKNILAGPPPRGGGNRPPDGEKNGGRPDGGRPPQGLGEFTIGIAFNGVNFDPPAPTADILKHYTLAPLDDNGGHINLHAGYHYHAATGKTKK</sequence>
<dbReference type="eggNOG" id="ENOG502Z8NR">
    <property type="taxonomic scope" value="Bacteria"/>
</dbReference>
<gene>
    <name evidence="2" type="ORF">ADIARSV_0932</name>
</gene>
<evidence type="ECO:0000313" key="2">
    <source>
        <dbReference type="EMBL" id="EOR95870.1"/>
    </source>
</evidence>
<organism evidence="2 3">
    <name type="scientific">Arcticibacter svalbardensis MN12-7</name>
    <dbReference type="NCBI Taxonomy" id="1150600"/>
    <lineage>
        <taxon>Bacteria</taxon>
        <taxon>Pseudomonadati</taxon>
        <taxon>Bacteroidota</taxon>
        <taxon>Sphingobacteriia</taxon>
        <taxon>Sphingobacteriales</taxon>
        <taxon>Sphingobacteriaceae</taxon>
        <taxon>Arcticibacter</taxon>
    </lineage>
</organism>
<dbReference type="RefSeq" id="WP_016194177.1">
    <property type="nucleotide sequence ID" value="NZ_AQPN01000039.1"/>
</dbReference>
<dbReference type="EMBL" id="AQPN01000039">
    <property type="protein sequence ID" value="EOR95870.1"/>
    <property type="molecule type" value="Genomic_DNA"/>
</dbReference>